<keyword evidence="2" id="KW-1185">Reference proteome</keyword>
<dbReference type="EMBL" id="QEQK01000003">
    <property type="protein sequence ID" value="PWN57017.1"/>
    <property type="molecule type" value="Genomic_DNA"/>
</dbReference>
<dbReference type="Proteomes" id="UP000251800">
    <property type="component" value="Unassembled WGS sequence"/>
</dbReference>
<comment type="caution">
    <text evidence="1">The sequence shown here is derived from an EMBL/GenBank/DDBJ whole genome shotgun (WGS) entry which is preliminary data.</text>
</comment>
<organism evidence="1 2">
    <name type="scientific">Abyssibacter profundi</name>
    <dbReference type="NCBI Taxonomy" id="2182787"/>
    <lineage>
        <taxon>Bacteria</taxon>
        <taxon>Pseudomonadati</taxon>
        <taxon>Pseudomonadota</taxon>
        <taxon>Gammaproteobacteria</taxon>
        <taxon>Chromatiales</taxon>
        <taxon>Oceanococcaceae</taxon>
        <taxon>Abyssibacter</taxon>
    </lineage>
</organism>
<protein>
    <submittedName>
        <fullName evidence="1">Uncharacterized protein</fullName>
    </submittedName>
</protein>
<proteinExistence type="predicted"/>
<evidence type="ECO:0000313" key="1">
    <source>
        <dbReference type="EMBL" id="PWN57017.1"/>
    </source>
</evidence>
<accession>A0A363UNJ8</accession>
<name>A0A363UNJ8_9GAMM</name>
<evidence type="ECO:0000313" key="2">
    <source>
        <dbReference type="Proteomes" id="UP000251800"/>
    </source>
</evidence>
<sequence length="181" mass="19966">MLLTTPAPVAAWQSDLAAVLQFREQNRSIITHWPSRPDRVRDEQRALRPENLTDEEVGQITRSVQAQVPGAMVNIGGATAGCNCQNGPDCSSEVWAVAYRPDASHGLRLARINDEWQIGPLQAWWIDFEALARFPADGLTPDDETARARTQAWLDARAALLDAYPTCTWQLDTPTLSSAAD</sequence>
<dbReference type="AlphaFoldDB" id="A0A363UNJ8"/>
<reference evidence="1 2" key="1">
    <citation type="submission" date="2018-05" db="EMBL/GenBank/DDBJ databases">
        <title>Abyssibacter profundi OUC007T gen. nov., sp. nov, a marine bacterium isolated from seawater of the Mariana Trench.</title>
        <authorList>
            <person name="Zhou S."/>
        </authorList>
    </citation>
    <scope>NUCLEOTIDE SEQUENCE [LARGE SCALE GENOMIC DNA]</scope>
    <source>
        <strain evidence="1 2">OUC007</strain>
    </source>
</reference>
<gene>
    <name evidence="1" type="ORF">DEH80_03505</name>
</gene>